<dbReference type="PROSITE" id="PS00031">
    <property type="entry name" value="NUCLEAR_REC_DBD_1"/>
    <property type="match status" value="1"/>
</dbReference>
<dbReference type="SMART" id="SM00399">
    <property type="entry name" value="ZnF_C4"/>
    <property type="match status" value="1"/>
</dbReference>
<dbReference type="FunFam" id="1.10.565.10:FF:000022">
    <property type="entry name" value="Nuclear receptor subfamily 2 group E member 3"/>
    <property type="match status" value="1"/>
</dbReference>
<dbReference type="EnsemblMetazoa" id="PHUM039420-RA">
    <property type="protein sequence ID" value="PHUM039420-PA"/>
    <property type="gene ID" value="PHUM039420"/>
</dbReference>
<keyword evidence="4 16" id="KW-0863">Zinc-finger</keyword>
<dbReference type="CDD" id="cd06970">
    <property type="entry name" value="NR_DBD_PNR"/>
    <property type="match status" value="1"/>
</dbReference>
<keyword evidence="10 16" id="KW-0675">Receptor</keyword>
<dbReference type="KEGG" id="phu:Phum_PHUM039420"/>
<dbReference type="SUPFAM" id="SSF57716">
    <property type="entry name" value="Glucocorticoid receptor-like (DNA-binding domain)"/>
    <property type="match status" value="1"/>
</dbReference>
<dbReference type="PRINTS" id="PR00047">
    <property type="entry name" value="STROIDFINGER"/>
</dbReference>
<dbReference type="InterPro" id="IPR000536">
    <property type="entry name" value="Nucl_hrmn_rcpt_lig-bd"/>
</dbReference>
<dbReference type="GeneID" id="8232448"/>
<reference evidence="20" key="2">
    <citation type="submission" date="2007-04" db="EMBL/GenBank/DDBJ databases">
        <title>The genome of the human body louse.</title>
        <authorList>
            <consortium name="The Human Body Louse Genome Consortium"/>
            <person name="Kirkness E."/>
            <person name="Walenz B."/>
            <person name="Hass B."/>
            <person name="Bruggner R."/>
            <person name="Strausberg R."/>
        </authorList>
    </citation>
    <scope>NUCLEOTIDE SEQUENCE</scope>
    <source>
        <strain evidence="20">USDA</strain>
    </source>
</reference>
<keyword evidence="6" id="KW-0832">Ubl conjugation</keyword>
<dbReference type="InterPro" id="IPR001723">
    <property type="entry name" value="Nuclear_hrmn_rcpt"/>
</dbReference>
<dbReference type="HOGENOM" id="CLU_007368_20_3_1"/>
<evidence type="ECO:0000256" key="10">
    <source>
        <dbReference type="ARBA" id="ARBA00023170"/>
    </source>
</evidence>
<evidence type="ECO:0000256" key="5">
    <source>
        <dbReference type="ARBA" id="ARBA00022833"/>
    </source>
</evidence>
<dbReference type="Proteomes" id="UP000009046">
    <property type="component" value="Unassembled WGS sequence"/>
</dbReference>
<name>E0VAJ1_PEDHC</name>
<dbReference type="RefSeq" id="XP_002423135.1">
    <property type="nucleotide sequence ID" value="XM_002423090.1"/>
</dbReference>
<keyword evidence="22" id="KW-1185">Reference proteome</keyword>
<dbReference type="Pfam" id="PF00105">
    <property type="entry name" value="zf-C4"/>
    <property type="match status" value="1"/>
</dbReference>
<evidence type="ECO:0000256" key="1">
    <source>
        <dbReference type="ARBA" id="ARBA00004123"/>
    </source>
</evidence>
<accession>E0VAJ1</accession>
<dbReference type="InParanoid" id="E0VAJ1"/>
<evidence type="ECO:0000313" key="22">
    <source>
        <dbReference type="Proteomes" id="UP000009046"/>
    </source>
</evidence>
<keyword evidence="7 16" id="KW-0805">Transcription regulation</keyword>
<dbReference type="FunCoup" id="E0VAJ1">
    <property type="interactions" value="95"/>
</dbReference>
<evidence type="ECO:0000313" key="21">
    <source>
        <dbReference type="EnsemblMetazoa" id="PHUM039420-PA"/>
    </source>
</evidence>
<dbReference type="Pfam" id="PF00104">
    <property type="entry name" value="Hormone_recep"/>
    <property type="match status" value="1"/>
</dbReference>
<keyword evidence="3 16" id="KW-0479">Metal-binding</keyword>
<feature type="compositionally biased region" description="Acidic residues" evidence="17">
    <location>
        <begin position="231"/>
        <end position="241"/>
    </location>
</feature>
<keyword evidence="11 16" id="KW-0539">Nucleus</keyword>
<evidence type="ECO:0000256" key="3">
    <source>
        <dbReference type="ARBA" id="ARBA00022723"/>
    </source>
</evidence>
<dbReference type="InterPro" id="IPR001628">
    <property type="entry name" value="Znf_hrmn_rcpt"/>
</dbReference>
<feature type="compositionally biased region" description="Low complexity" evidence="17">
    <location>
        <begin position="250"/>
        <end position="263"/>
    </location>
</feature>
<evidence type="ECO:0000256" key="13">
    <source>
        <dbReference type="ARBA" id="ARBA00071097"/>
    </source>
</evidence>
<dbReference type="OrthoDB" id="5774777at2759"/>
<dbReference type="EMBL" id="AAZO01000463">
    <property type="status" value="NOT_ANNOTATED_CDS"/>
    <property type="molecule type" value="Genomic_DNA"/>
</dbReference>
<comment type="function">
    <text evidence="12">Orphan nuclear receptor of retinal photoreceptor cells. Transcriptional factor that is an activator of rod development and repressor of cone development. Binds the promoter region of a number of rod- and cone-specific genes, including rhodopsin, M- and S-opsin and rod-specific phosphodiesterase beta subunit. Enhances rhodopsin expression. Represses M- and S-cone opsin expression.</text>
</comment>
<dbReference type="CTD" id="8232448"/>
<dbReference type="GO" id="GO:0005634">
    <property type="term" value="C:nucleus"/>
    <property type="evidence" value="ECO:0007669"/>
    <property type="project" value="UniProtKB-SubCell"/>
</dbReference>
<reference evidence="21" key="3">
    <citation type="submission" date="2021-02" db="UniProtKB">
        <authorList>
            <consortium name="EnsemblMetazoa"/>
        </authorList>
    </citation>
    <scope>IDENTIFICATION</scope>
    <source>
        <strain evidence="21">USDA</strain>
    </source>
</reference>
<dbReference type="GO" id="GO:0003700">
    <property type="term" value="F:DNA-binding transcription factor activity"/>
    <property type="evidence" value="ECO:0007669"/>
    <property type="project" value="InterPro"/>
</dbReference>
<sequence length="467" mass="51372">MGSSPECCSAGSSPAHPLPLCLGSCTPHHQTVVQAQRSPPSPFLLGHLPVNKGKILGLSCVVCGDTSSGKHYGILACNGCSGFFKRSVRRKLIYRCQAGTGRCVVDKAHRNQCQACRLKKCLQMGMNKDAVQNERQPRNTATIRPEALVEMDQERALREAAVAVGVFGVHIFLLKGSQSTKDKSINRDKSNHISISGRSVPPVSLAVGFSPVRYPQSLTSPSEVNSSKQEADEEDSIDVTNEESLPPTPTSRTLPCTISTPTTHLPPPPLYTTTQETIYETSARLLFMAVKWAKNLPSFASLPFRDQVILLEECWSELFLLNAIQWCLPVESSPLFSVNEHAATVPNGKSSQTAADIRVLNDMLLRYKAVGVDPAEFACLKAIVLFKSETRGLKDPLQVENLQDQAQVMLGQHARGQHPTQPARFGRLLLMIPLLKHVPTQRVEHIFFQRTIGNTPMEKVLCDMYKN</sequence>
<dbReference type="STRING" id="121224.E0VAJ1"/>
<dbReference type="PROSITE" id="PS51030">
    <property type="entry name" value="NUCLEAR_REC_DBD_2"/>
    <property type="match status" value="1"/>
</dbReference>
<feature type="domain" description="Nuclear receptor" evidence="18">
    <location>
        <begin position="57"/>
        <end position="133"/>
    </location>
</feature>
<dbReference type="EMBL" id="DS235006">
    <property type="protein sequence ID" value="EEB10397.1"/>
    <property type="molecule type" value="Genomic_DNA"/>
</dbReference>
<dbReference type="AlphaFoldDB" id="E0VAJ1"/>
<dbReference type="Gene3D" id="1.10.565.10">
    <property type="entry name" value="Retinoid X Receptor"/>
    <property type="match status" value="1"/>
</dbReference>
<dbReference type="SMART" id="SM00430">
    <property type="entry name" value="HOLI"/>
    <property type="match status" value="1"/>
</dbReference>
<evidence type="ECO:0000256" key="15">
    <source>
        <dbReference type="ARBA" id="ARBA00082944"/>
    </source>
</evidence>
<reference evidence="20" key="1">
    <citation type="submission" date="2007-04" db="EMBL/GenBank/DDBJ databases">
        <title>Annotation of Pediculus humanus corporis strain USDA.</title>
        <authorList>
            <person name="Kirkness E."/>
            <person name="Hannick L."/>
            <person name="Hass B."/>
            <person name="Bruggner R."/>
            <person name="Lawson D."/>
            <person name="Bidwell S."/>
            <person name="Joardar V."/>
            <person name="Caler E."/>
            <person name="Walenz B."/>
            <person name="Inman J."/>
            <person name="Schobel S."/>
            <person name="Galinsky K."/>
            <person name="Amedeo P."/>
            <person name="Strausberg R."/>
        </authorList>
    </citation>
    <scope>NUCLEOTIDE SEQUENCE</scope>
    <source>
        <strain evidence="20">USDA</strain>
    </source>
</reference>
<dbReference type="EMBL" id="AAZO01000462">
    <property type="status" value="NOT_ANNOTATED_CDS"/>
    <property type="molecule type" value="Genomic_DNA"/>
</dbReference>
<dbReference type="GO" id="GO:0008270">
    <property type="term" value="F:zinc ion binding"/>
    <property type="evidence" value="ECO:0007669"/>
    <property type="project" value="UniProtKB-KW"/>
</dbReference>
<evidence type="ECO:0000256" key="17">
    <source>
        <dbReference type="SAM" id="MobiDB-lite"/>
    </source>
</evidence>
<dbReference type="PRINTS" id="PR00398">
    <property type="entry name" value="STRDHORMONER"/>
</dbReference>
<evidence type="ECO:0000256" key="6">
    <source>
        <dbReference type="ARBA" id="ARBA00022843"/>
    </source>
</evidence>
<dbReference type="FunFam" id="3.30.50.10:FF:000028">
    <property type="entry name" value="Nuclear receptor subfamily 2, group E, member 3"/>
    <property type="match status" value="1"/>
</dbReference>
<keyword evidence="9 16" id="KW-0804">Transcription</keyword>
<evidence type="ECO:0000256" key="7">
    <source>
        <dbReference type="ARBA" id="ARBA00023015"/>
    </source>
</evidence>
<comment type="similarity">
    <text evidence="16">Belongs to the nuclear hormone receptor family.</text>
</comment>
<keyword evidence="2" id="KW-1017">Isopeptide bond</keyword>
<dbReference type="InterPro" id="IPR035500">
    <property type="entry name" value="NHR-like_dom_sf"/>
</dbReference>
<dbReference type="GO" id="GO:0043565">
    <property type="term" value="F:sequence-specific DNA binding"/>
    <property type="evidence" value="ECO:0007669"/>
    <property type="project" value="InterPro"/>
</dbReference>
<evidence type="ECO:0000256" key="14">
    <source>
        <dbReference type="ARBA" id="ARBA00079595"/>
    </source>
</evidence>
<dbReference type="CDD" id="cd06950">
    <property type="entry name" value="NR_LBD_Tlx_PNR_like"/>
    <property type="match status" value="1"/>
</dbReference>
<evidence type="ECO:0000256" key="16">
    <source>
        <dbReference type="RuleBase" id="RU004334"/>
    </source>
</evidence>
<dbReference type="InterPro" id="IPR013088">
    <property type="entry name" value="Znf_NHR/GATA"/>
</dbReference>
<protein>
    <recommendedName>
        <fullName evidence="13">Photoreceptor-specific nuclear receptor</fullName>
    </recommendedName>
    <alternativeName>
        <fullName evidence="14">Nuclear receptor subfamily 2 group E member 3</fullName>
    </alternativeName>
    <alternativeName>
        <fullName evidence="15">Retina-specific nuclear receptor</fullName>
    </alternativeName>
</protein>
<evidence type="ECO:0000256" key="11">
    <source>
        <dbReference type="ARBA" id="ARBA00023242"/>
    </source>
</evidence>
<gene>
    <name evidence="21" type="primary">8232448</name>
    <name evidence="20" type="ORF">Phum_PHUM039420</name>
</gene>
<evidence type="ECO:0000259" key="19">
    <source>
        <dbReference type="PROSITE" id="PS51843"/>
    </source>
</evidence>
<evidence type="ECO:0000259" key="18">
    <source>
        <dbReference type="PROSITE" id="PS51030"/>
    </source>
</evidence>
<dbReference type="eggNOG" id="KOG3575">
    <property type="taxonomic scope" value="Eukaryota"/>
</dbReference>
<feature type="region of interest" description="Disordered" evidence="17">
    <location>
        <begin position="216"/>
        <end position="270"/>
    </location>
</feature>
<feature type="compositionally biased region" description="Polar residues" evidence="17">
    <location>
        <begin position="216"/>
        <end position="228"/>
    </location>
</feature>
<dbReference type="VEuPathDB" id="VectorBase:PHUM039420"/>
<feature type="domain" description="NR LBD" evidence="19">
    <location>
        <begin position="232"/>
        <end position="467"/>
    </location>
</feature>
<evidence type="ECO:0000256" key="9">
    <source>
        <dbReference type="ARBA" id="ARBA00023163"/>
    </source>
</evidence>
<comment type="subcellular location">
    <subcellularLocation>
        <location evidence="1 16">Nucleus</location>
    </subcellularLocation>
</comment>
<evidence type="ECO:0000256" key="8">
    <source>
        <dbReference type="ARBA" id="ARBA00023125"/>
    </source>
</evidence>
<keyword evidence="5 16" id="KW-0862">Zinc</keyword>
<keyword evidence="8 16" id="KW-0238">DNA-binding</keyword>
<dbReference type="InterPro" id="IPR050274">
    <property type="entry name" value="Nuclear_hormone_rcpt_NR2"/>
</dbReference>
<dbReference type="GO" id="GO:0045944">
    <property type="term" value="P:positive regulation of transcription by RNA polymerase II"/>
    <property type="evidence" value="ECO:0007669"/>
    <property type="project" value="UniProtKB-ARBA"/>
</dbReference>
<dbReference type="Gene3D" id="3.30.50.10">
    <property type="entry name" value="Erythroid Transcription Factor GATA-1, subunit A"/>
    <property type="match status" value="1"/>
</dbReference>
<dbReference type="PROSITE" id="PS51843">
    <property type="entry name" value="NR_LBD"/>
    <property type="match status" value="1"/>
</dbReference>
<evidence type="ECO:0000313" key="20">
    <source>
        <dbReference type="EMBL" id="EEB10397.1"/>
    </source>
</evidence>
<organism>
    <name type="scientific">Pediculus humanus subsp. corporis</name>
    <name type="common">Body louse</name>
    <dbReference type="NCBI Taxonomy" id="121224"/>
    <lineage>
        <taxon>Eukaryota</taxon>
        <taxon>Metazoa</taxon>
        <taxon>Ecdysozoa</taxon>
        <taxon>Arthropoda</taxon>
        <taxon>Hexapoda</taxon>
        <taxon>Insecta</taxon>
        <taxon>Pterygota</taxon>
        <taxon>Neoptera</taxon>
        <taxon>Paraneoptera</taxon>
        <taxon>Psocodea</taxon>
        <taxon>Troctomorpha</taxon>
        <taxon>Phthiraptera</taxon>
        <taxon>Anoplura</taxon>
        <taxon>Pediculidae</taxon>
        <taxon>Pediculus</taxon>
    </lineage>
</organism>
<evidence type="ECO:0000256" key="4">
    <source>
        <dbReference type="ARBA" id="ARBA00022771"/>
    </source>
</evidence>
<proteinExistence type="inferred from homology"/>
<dbReference type="SUPFAM" id="SSF48508">
    <property type="entry name" value="Nuclear receptor ligand-binding domain"/>
    <property type="match status" value="1"/>
</dbReference>
<evidence type="ECO:0000256" key="2">
    <source>
        <dbReference type="ARBA" id="ARBA00022499"/>
    </source>
</evidence>
<dbReference type="OMA" id="QVMLNQH"/>
<evidence type="ECO:0000256" key="12">
    <source>
        <dbReference type="ARBA" id="ARBA00053319"/>
    </source>
</evidence>
<dbReference type="PANTHER" id="PTHR24083">
    <property type="entry name" value="NUCLEAR HORMONE RECEPTOR"/>
    <property type="match status" value="1"/>
</dbReference>